<gene>
    <name evidence="2" type="ORF">AVDCRST_MAG51-108</name>
</gene>
<feature type="region of interest" description="Disordered" evidence="1">
    <location>
        <begin position="1"/>
        <end position="21"/>
    </location>
</feature>
<sequence>AVEPVRPGAGRHPGERAPDARTRLRHLRLQARRLHAGGRAGGTGRLPLGRADRLHQPGADGVPHQRARHHDGHPRWHGQLRRRHRRRVRLRVPAALVQGPARDRRLQHGQALAALDGPVHRRGGRLRAARAAGRRRARAAPQGARRCL</sequence>
<proteinExistence type="predicted"/>
<feature type="region of interest" description="Disordered" evidence="1">
    <location>
        <begin position="37"/>
        <end position="87"/>
    </location>
</feature>
<accession>A0A6J4NFS7</accession>
<evidence type="ECO:0000256" key="1">
    <source>
        <dbReference type="SAM" id="MobiDB-lite"/>
    </source>
</evidence>
<feature type="non-terminal residue" evidence="2">
    <location>
        <position position="148"/>
    </location>
</feature>
<protein>
    <submittedName>
        <fullName evidence="2">Benzoate transport, inner-membrane translocator</fullName>
    </submittedName>
</protein>
<feature type="non-terminal residue" evidence="2">
    <location>
        <position position="1"/>
    </location>
</feature>
<feature type="compositionally biased region" description="Basic and acidic residues" evidence="1">
    <location>
        <begin position="12"/>
        <end position="21"/>
    </location>
</feature>
<dbReference type="AlphaFoldDB" id="A0A6J4NFS7"/>
<reference evidence="2" key="1">
    <citation type="submission" date="2020-02" db="EMBL/GenBank/DDBJ databases">
        <authorList>
            <person name="Meier V. D."/>
        </authorList>
    </citation>
    <scope>NUCLEOTIDE SEQUENCE</scope>
    <source>
        <strain evidence="2">AVDCRST_MAG51</strain>
    </source>
</reference>
<evidence type="ECO:0000313" key="2">
    <source>
        <dbReference type="EMBL" id="CAA9386147.1"/>
    </source>
</evidence>
<name>A0A6J4NFS7_9BURK</name>
<organism evidence="2">
    <name type="scientific">uncultured Ramlibacter sp</name>
    <dbReference type="NCBI Taxonomy" id="260755"/>
    <lineage>
        <taxon>Bacteria</taxon>
        <taxon>Pseudomonadati</taxon>
        <taxon>Pseudomonadota</taxon>
        <taxon>Betaproteobacteria</taxon>
        <taxon>Burkholderiales</taxon>
        <taxon>Comamonadaceae</taxon>
        <taxon>Ramlibacter</taxon>
        <taxon>environmental samples</taxon>
    </lineage>
</organism>
<feature type="compositionally biased region" description="Basic residues" evidence="1">
    <location>
        <begin position="65"/>
        <end position="87"/>
    </location>
</feature>
<dbReference type="EMBL" id="CADCUX010000033">
    <property type="protein sequence ID" value="CAA9386147.1"/>
    <property type="molecule type" value="Genomic_DNA"/>
</dbReference>